<protein>
    <recommendedName>
        <fullName evidence="2">SprT-like domain-containing protein</fullName>
    </recommendedName>
</protein>
<comment type="caution">
    <text evidence="3">The sequence shown here is derived from an EMBL/GenBank/DDBJ whole genome shotgun (WGS) entry which is preliminary data.</text>
</comment>
<dbReference type="SMART" id="SM00731">
    <property type="entry name" value="SprT"/>
    <property type="match status" value="1"/>
</dbReference>
<dbReference type="AlphaFoldDB" id="A0AA38FG65"/>
<feature type="non-terminal residue" evidence="3">
    <location>
        <position position="793"/>
    </location>
</feature>
<evidence type="ECO:0000313" key="4">
    <source>
        <dbReference type="Proteomes" id="UP000824469"/>
    </source>
</evidence>
<feature type="domain" description="SprT-like" evidence="2">
    <location>
        <begin position="30"/>
        <end position="216"/>
    </location>
</feature>
<proteinExistence type="predicted"/>
<dbReference type="OMA" id="RCHWHRH"/>
<evidence type="ECO:0000313" key="3">
    <source>
        <dbReference type="EMBL" id="KAH9305124.1"/>
    </source>
</evidence>
<dbReference type="GO" id="GO:0005634">
    <property type="term" value="C:nucleus"/>
    <property type="evidence" value="ECO:0007669"/>
    <property type="project" value="TreeGrafter"/>
</dbReference>
<reference evidence="3 4" key="1">
    <citation type="journal article" date="2021" name="Nat. Plants">
        <title>The Taxus genome provides insights into paclitaxel biosynthesis.</title>
        <authorList>
            <person name="Xiong X."/>
            <person name="Gou J."/>
            <person name="Liao Q."/>
            <person name="Li Y."/>
            <person name="Zhou Q."/>
            <person name="Bi G."/>
            <person name="Li C."/>
            <person name="Du R."/>
            <person name="Wang X."/>
            <person name="Sun T."/>
            <person name="Guo L."/>
            <person name="Liang H."/>
            <person name="Lu P."/>
            <person name="Wu Y."/>
            <person name="Zhang Z."/>
            <person name="Ro D.K."/>
            <person name="Shang Y."/>
            <person name="Huang S."/>
            <person name="Yan J."/>
        </authorList>
    </citation>
    <scope>NUCLEOTIDE SEQUENCE [LARGE SCALE GENOMIC DNA]</scope>
    <source>
        <strain evidence="3">Ta-2019</strain>
    </source>
</reference>
<feature type="region of interest" description="Disordered" evidence="1">
    <location>
        <begin position="345"/>
        <end position="378"/>
    </location>
</feature>
<dbReference type="GO" id="GO:0003697">
    <property type="term" value="F:single-stranded DNA binding"/>
    <property type="evidence" value="ECO:0007669"/>
    <property type="project" value="InterPro"/>
</dbReference>
<keyword evidence="4" id="KW-1185">Reference proteome</keyword>
<evidence type="ECO:0000256" key="1">
    <source>
        <dbReference type="SAM" id="MobiDB-lite"/>
    </source>
</evidence>
<dbReference type="EMBL" id="JAHRHJ020000008">
    <property type="protein sequence ID" value="KAH9305124.1"/>
    <property type="molecule type" value="Genomic_DNA"/>
</dbReference>
<dbReference type="PANTHER" id="PTHR21220:SF0">
    <property type="entry name" value="DNA-DEPENDENT METALLOPROTEASE SPRTN"/>
    <property type="match status" value="1"/>
</dbReference>
<evidence type="ECO:0000259" key="2">
    <source>
        <dbReference type="SMART" id="SM00731"/>
    </source>
</evidence>
<dbReference type="Proteomes" id="UP000824469">
    <property type="component" value="Unassembled WGS sequence"/>
</dbReference>
<gene>
    <name evidence="3" type="ORF">KI387_009528</name>
</gene>
<sequence>MAELKRKKIVEQEEEGIMSMHEADLLDPNPDIHALFCHFNQLYFGNALGACTVDWSSKRMTLCAGICQYMKMGGCAIRLSEPLLKFRSTTDLKNTLLHEMIHAYLWLTDGNKDHNDHGPCFQKVMMEINSSTLPDHQKPACGYAVSIYHNFTDEVDNYRTHHWKCQTCGDLIKRAMNRQPSASDCMTRVVRDELCNDTRCHWHQHQKTCCGEYIKIAEPEGYQDKRRRIKITGKWDHDGKMQDETILKKLNKGRLVTDHIKEEDVTGTSSHRTPSLESFYPKLEKKVNLSLDENHVLGQKESEKYDELLIFKRREQNPDEKVKAVPNLTLAPKVDETKYCNPQERVKVGPSSTQTHEVENRRKFNPEERGKAGPCSTLTPEIKQRGKCNPEKRVKAVPCLTLTSEAENKLCNKVEGRCQKSECAVGSGTSGNDFDVIIKWKGWYAFERDDDEEGVEPLINKRQERRRQEKMLVCVEIQNNGGTQVSVEASGWEKSSDNADNSIFQAGRNDITESHTQRSLIKRGNARLDTNSRTGMVGSGPCLICASRNFECSHLCPACSSQTSLPSLDSNRPEAYLKRGRSYFQHTSAEEISFEPSIQKKIPSSSMELDTSCDSIAATKSSYFGSTGNVGEKAITSNVVGKKEMPHEDIHLDLKGRVIHNLIQLDDTDLDAVSPKVQSIMHEISPSKWHFYSKSSGTLKGDTVSLETMNSCFKICDSESEEDCPENSDLGDEVGIKRAKKLPYLNGQPKIEENESRQRQVGKIGNDGCRVLLPKFLMNPYWTSKKLIVSSHL</sequence>
<dbReference type="GO" id="GO:0004222">
    <property type="term" value="F:metalloendopeptidase activity"/>
    <property type="evidence" value="ECO:0007669"/>
    <property type="project" value="InterPro"/>
</dbReference>
<dbReference type="InterPro" id="IPR006640">
    <property type="entry name" value="SprT-like_domain"/>
</dbReference>
<dbReference type="GO" id="GO:0031593">
    <property type="term" value="F:polyubiquitin modification-dependent protein binding"/>
    <property type="evidence" value="ECO:0007669"/>
    <property type="project" value="TreeGrafter"/>
</dbReference>
<organism evidence="3 4">
    <name type="scientific">Taxus chinensis</name>
    <name type="common">Chinese yew</name>
    <name type="synonym">Taxus wallichiana var. chinensis</name>
    <dbReference type="NCBI Taxonomy" id="29808"/>
    <lineage>
        <taxon>Eukaryota</taxon>
        <taxon>Viridiplantae</taxon>
        <taxon>Streptophyta</taxon>
        <taxon>Embryophyta</taxon>
        <taxon>Tracheophyta</taxon>
        <taxon>Spermatophyta</taxon>
        <taxon>Pinopsida</taxon>
        <taxon>Pinidae</taxon>
        <taxon>Conifers II</taxon>
        <taxon>Cupressales</taxon>
        <taxon>Taxaceae</taxon>
        <taxon>Taxus</taxon>
    </lineage>
</organism>
<dbReference type="GO" id="GO:0006974">
    <property type="term" value="P:DNA damage response"/>
    <property type="evidence" value="ECO:0007669"/>
    <property type="project" value="InterPro"/>
</dbReference>
<name>A0AA38FG65_TAXCH</name>
<dbReference type="Pfam" id="PF10263">
    <property type="entry name" value="SprT-like"/>
    <property type="match status" value="1"/>
</dbReference>
<feature type="compositionally biased region" description="Basic and acidic residues" evidence="1">
    <location>
        <begin position="356"/>
        <end position="371"/>
    </location>
</feature>
<dbReference type="PANTHER" id="PTHR21220">
    <property type="entry name" value="DNA-DEPENDENT METALLOPROTEASE SPRTN"/>
    <property type="match status" value="1"/>
</dbReference>
<accession>A0AA38FG65</accession>
<dbReference type="InterPro" id="IPR044245">
    <property type="entry name" value="Spartan"/>
</dbReference>